<dbReference type="Pfam" id="PF08267">
    <property type="entry name" value="Meth_synt_1"/>
    <property type="match status" value="1"/>
</dbReference>
<dbReference type="Proteomes" id="UP000663075">
    <property type="component" value="Chromosome"/>
</dbReference>
<protein>
    <recommendedName>
        <fullName evidence="1">Cobalamin-independent methionine synthase MetE N-terminal domain-containing protein</fullName>
    </recommendedName>
</protein>
<dbReference type="EMBL" id="CP024850">
    <property type="protein sequence ID" value="QSF25355.1"/>
    <property type="molecule type" value="Genomic_DNA"/>
</dbReference>
<dbReference type="GO" id="GO:0003871">
    <property type="term" value="F:5-methyltetrahydropteroyltriglutamate-homocysteine S-methyltransferase activity"/>
    <property type="evidence" value="ECO:0007669"/>
    <property type="project" value="InterPro"/>
</dbReference>
<evidence type="ECO:0000313" key="2">
    <source>
        <dbReference type="EMBL" id="QSF25355.1"/>
    </source>
</evidence>
<reference evidence="2" key="1">
    <citation type="submission" date="2017-11" db="EMBL/GenBank/DDBJ databases">
        <authorList>
            <person name="Jian Z."/>
        </authorList>
    </citation>
    <scope>NUCLEOTIDE SEQUENCE</scope>
    <source>
        <strain evidence="2">YC</strain>
    </source>
</reference>
<organism evidence="2 3">
    <name type="scientific">Candidatus Nasuia deltocephalincola</name>
    <dbReference type="NCBI Taxonomy" id="1160784"/>
    <lineage>
        <taxon>Bacteria</taxon>
        <taxon>Pseudomonadati</taxon>
        <taxon>Pseudomonadota</taxon>
        <taxon>Betaproteobacteria</taxon>
        <taxon>Candidatus Nasuia</taxon>
    </lineage>
</organism>
<keyword evidence="3" id="KW-1185">Reference proteome</keyword>
<dbReference type="SUPFAM" id="SSF51726">
    <property type="entry name" value="UROD/MetE-like"/>
    <property type="match status" value="1"/>
</dbReference>
<feature type="domain" description="Cobalamin-independent methionine synthase MetE N-terminal" evidence="1">
    <location>
        <begin position="6"/>
        <end position="315"/>
    </location>
</feature>
<dbReference type="AlphaFoldDB" id="A0A975A375"/>
<dbReference type="GO" id="GO:0008270">
    <property type="term" value="F:zinc ion binding"/>
    <property type="evidence" value="ECO:0007669"/>
    <property type="project" value="InterPro"/>
</dbReference>
<dbReference type="InterPro" id="IPR038071">
    <property type="entry name" value="UROD/MetE-like_sf"/>
</dbReference>
<proteinExistence type="predicted"/>
<dbReference type="GO" id="GO:0008652">
    <property type="term" value="P:amino acid biosynthetic process"/>
    <property type="evidence" value="ECO:0007669"/>
    <property type="project" value="InterPro"/>
</dbReference>
<accession>A0A975A375</accession>
<evidence type="ECO:0000259" key="1">
    <source>
        <dbReference type="Pfam" id="PF08267"/>
    </source>
</evidence>
<sequence>MLNSINHIIGLSKIGFKRDLKETLEKCLNFKKDEDFYKHFSFLNELKKKNVYKNWMLQIIGENKYINVGDFSYYDQILETIFNLNFLPLRFKFKYINFKNIFESAKGNLNNQPMEMVKWFNTNYHYVVPEYDISTKFSFNNLIIEKDIKFSNLIKNNFKFIIIGPITLLKLGKIKDNFLKNKILLLPDLLINYISILNNINNYENIKIIQIEEPVSILNLSNIWLNSLIKTYNILCSYFSNILFATYFEKINNNILEKISKIPFFSIHIDLINSNNYDFFLKNNTNSKLISLGIINGKEIWNDNLEKSYYILKKFLLKNKILLSTNCSLSYIPIDKNLEKKKLIIKNWISFGVQKINNLKTLSDVFKKKFFFLKIL</sequence>
<name>A0A975A375_9PROT</name>
<evidence type="ECO:0000313" key="3">
    <source>
        <dbReference type="Proteomes" id="UP000663075"/>
    </source>
</evidence>
<gene>
    <name evidence="2" type="ORF">CU086_00830</name>
</gene>
<dbReference type="PANTHER" id="PTHR30519">
    <property type="entry name" value="5-METHYLTETRAHYDROPTEROYLTRIGLUTAMATE--HOMOCYSTEINE METHYLTRANSFERASE"/>
    <property type="match status" value="1"/>
</dbReference>
<dbReference type="Gene3D" id="3.20.20.210">
    <property type="match status" value="1"/>
</dbReference>
<dbReference type="InterPro" id="IPR013215">
    <property type="entry name" value="Cbl-indep_Met_Synth_N"/>
</dbReference>